<dbReference type="Gene3D" id="3.30.70.940">
    <property type="entry name" value="NusG, N-terminal domain"/>
    <property type="match status" value="1"/>
</dbReference>
<keyword evidence="1" id="KW-0889">Transcription antitermination</keyword>
<gene>
    <name evidence="5" type="ORF">ACFQ33_10300</name>
</gene>
<feature type="domain" description="NusG-like N-terminal" evidence="4">
    <location>
        <begin position="20"/>
        <end position="121"/>
    </location>
</feature>
<evidence type="ECO:0000256" key="2">
    <source>
        <dbReference type="ARBA" id="ARBA00023015"/>
    </source>
</evidence>
<dbReference type="InterPro" id="IPR043425">
    <property type="entry name" value="NusG-like"/>
</dbReference>
<sequence>MVVRDLRAASRSVTESAVDSGRWLCLHVETGREFAVENILSDADVEALAPREKGQFVMRRGVRIQAPDRAFIPSYVFVRCRFSAEAFYGLRRVKHVFDIVGGANGPHVIHDEDISVFKRIAAGLEAPRVATDKTFKDGDRADIVLGPFAGFTCLVLSVKWSRHARARVLINVGGRPFEIDSMPLAFLKKL</sequence>
<accession>A0ABW3YWI9</accession>
<protein>
    <submittedName>
        <fullName evidence="5">Transcription termination/antitermination protein NusG</fullName>
    </submittedName>
</protein>
<comment type="caution">
    <text evidence="5">The sequence shown here is derived from an EMBL/GenBank/DDBJ whole genome shotgun (WGS) entry which is preliminary data.</text>
</comment>
<dbReference type="RefSeq" id="WP_374838457.1">
    <property type="nucleotide sequence ID" value="NZ_JBHEEW010000007.1"/>
</dbReference>
<evidence type="ECO:0000313" key="5">
    <source>
        <dbReference type="EMBL" id="MFD1328281.1"/>
    </source>
</evidence>
<dbReference type="Gene3D" id="2.30.30.30">
    <property type="match status" value="1"/>
</dbReference>
<keyword evidence="2" id="KW-0805">Transcription regulation</keyword>
<reference evidence="6" key="1">
    <citation type="journal article" date="2019" name="Int. J. Syst. Evol. Microbiol.">
        <title>The Global Catalogue of Microorganisms (GCM) 10K type strain sequencing project: providing services to taxonomists for standard genome sequencing and annotation.</title>
        <authorList>
            <consortium name="The Broad Institute Genomics Platform"/>
            <consortium name="The Broad Institute Genome Sequencing Center for Infectious Disease"/>
            <person name="Wu L."/>
            <person name="Ma J."/>
        </authorList>
    </citation>
    <scope>NUCLEOTIDE SEQUENCE [LARGE SCALE GENOMIC DNA]</scope>
    <source>
        <strain evidence="6">CCUG 55609</strain>
    </source>
</reference>
<dbReference type="CDD" id="cd08000">
    <property type="entry name" value="NGN"/>
    <property type="match status" value="1"/>
</dbReference>
<evidence type="ECO:0000256" key="3">
    <source>
        <dbReference type="ARBA" id="ARBA00023163"/>
    </source>
</evidence>
<evidence type="ECO:0000313" key="6">
    <source>
        <dbReference type="Proteomes" id="UP001597173"/>
    </source>
</evidence>
<keyword evidence="3" id="KW-0804">Transcription</keyword>
<dbReference type="Proteomes" id="UP001597173">
    <property type="component" value="Unassembled WGS sequence"/>
</dbReference>
<evidence type="ECO:0000256" key="1">
    <source>
        <dbReference type="ARBA" id="ARBA00022814"/>
    </source>
</evidence>
<dbReference type="SMART" id="SM00738">
    <property type="entry name" value="NGN"/>
    <property type="match status" value="1"/>
</dbReference>
<dbReference type="EMBL" id="JBHTNF010000005">
    <property type="protein sequence ID" value="MFD1328281.1"/>
    <property type="molecule type" value="Genomic_DNA"/>
</dbReference>
<name>A0ABW3YWI9_MYCRA</name>
<dbReference type="Pfam" id="PF02357">
    <property type="entry name" value="NusG"/>
    <property type="match status" value="1"/>
</dbReference>
<dbReference type="SUPFAM" id="SSF82679">
    <property type="entry name" value="N-utilization substance G protein NusG, N-terminal domain"/>
    <property type="match status" value="1"/>
</dbReference>
<organism evidence="5 6">
    <name type="scientific">Mycoplana ramosa</name>
    <name type="common">Mycoplana bullata</name>
    <dbReference type="NCBI Taxonomy" id="40837"/>
    <lineage>
        <taxon>Bacteria</taxon>
        <taxon>Pseudomonadati</taxon>
        <taxon>Pseudomonadota</taxon>
        <taxon>Alphaproteobacteria</taxon>
        <taxon>Hyphomicrobiales</taxon>
        <taxon>Rhizobiaceae</taxon>
        <taxon>Mycoplana</taxon>
    </lineage>
</organism>
<dbReference type="InterPro" id="IPR036735">
    <property type="entry name" value="NGN_dom_sf"/>
</dbReference>
<evidence type="ECO:0000259" key="4">
    <source>
        <dbReference type="SMART" id="SM00738"/>
    </source>
</evidence>
<dbReference type="InterPro" id="IPR006645">
    <property type="entry name" value="NGN-like_dom"/>
</dbReference>
<proteinExistence type="predicted"/>
<dbReference type="PANTHER" id="PTHR30265">
    <property type="entry name" value="RHO-INTERACTING TRANSCRIPTION TERMINATION FACTOR NUSG"/>
    <property type="match status" value="1"/>
</dbReference>
<keyword evidence="6" id="KW-1185">Reference proteome</keyword>
<dbReference type="PANTHER" id="PTHR30265:SF4">
    <property type="entry name" value="KOW MOTIF FAMILY PROTEIN, EXPRESSED"/>
    <property type="match status" value="1"/>
</dbReference>
<dbReference type="InterPro" id="IPR014722">
    <property type="entry name" value="Rib_uL2_dom2"/>
</dbReference>